<dbReference type="GeneID" id="10323069"/>
<organism evidence="1 2">
    <name type="scientific">Acinetobacter phage 133</name>
    <dbReference type="NCBI Taxonomy" id="2919552"/>
    <lineage>
        <taxon>Viruses</taxon>
        <taxon>Duplodnaviria</taxon>
        <taxon>Heunggongvirae</taxon>
        <taxon>Uroviricota</taxon>
        <taxon>Caudoviricetes</taxon>
        <taxon>Pantevenvirales</taxon>
        <taxon>Straboviridae</taxon>
        <taxon>Tevenvirinae</taxon>
        <taxon>Centumtrigintavirus</taxon>
        <taxon>Centumtrigintavirus cv133</taxon>
        <taxon>Acinetobacter virus 133</taxon>
    </lineage>
</organism>
<dbReference type="RefSeq" id="YP_004300663.1">
    <property type="nucleotide sequence ID" value="NC_015250.1"/>
</dbReference>
<evidence type="ECO:0000313" key="2">
    <source>
        <dbReference type="Proteomes" id="UP000000330"/>
    </source>
</evidence>
<reference evidence="1 2" key="1">
    <citation type="journal article" date="2010" name="Virol. J.">
        <title>Genomes of the T4-related bacteriophages as windows on microbial genome evolution.</title>
        <authorList>
            <person name="Petrov V.M."/>
            <person name="Ratnayaka S."/>
            <person name="Nolan J.M."/>
            <person name="Miller E.S."/>
            <person name="Karam J.D."/>
        </authorList>
    </citation>
    <scope>NUCLEOTIDE SEQUENCE [LARGE SCALE GENOMIC DNA]</scope>
    <source>
        <strain evidence="1">Acj133</strain>
    </source>
</reference>
<protein>
    <submittedName>
        <fullName evidence="1">Uncharacterized protein</fullName>
    </submittedName>
</protein>
<name>Q6J2P2_9CAUD</name>
<accession>Q6J2P2</accession>
<dbReference type="EMBL" id="HM114315">
    <property type="protein sequence ID" value="AAT38491.1"/>
    <property type="molecule type" value="Genomic_DNA"/>
</dbReference>
<gene>
    <name evidence="1" type="ORF">Acj133p082</name>
</gene>
<sequence length="100" mass="11653">MIPHLPILEGTTNWPSTILHPLIGVIYQHKTHPEITGHVVEVRSYFDTNMSPRLKIYTNDGKVFDDCYLNFAWADCDDGLDTVYLDYHTFMQCIIYSEEK</sequence>
<proteinExistence type="predicted"/>
<dbReference type="KEGG" id="vg:10323069"/>
<keyword evidence="2" id="KW-1185">Reference proteome</keyword>
<dbReference type="Proteomes" id="UP000000330">
    <property type="component" value="Segment"/>
</dbReference>
<evidence type="ECO:0000313" key="1">
    <source>
        <dbReference type="EMBL" id="AAT38491.1"/>
    </source>
</evidence>